<keyword evidence="4 7" id="KW-0378">Hydrolase</keyword>
<dbReference type="SMART" id="SM00640">
    <property type="entry name" value="Glyco_32"/>
    <property type="match status" value="1"/>
</dbReference>
<evidence type="ECO:0000256" key="2">
    <source>
        <dbReference type="ARBA" id="ARBA00012758"/>
    </source>
</evidence>
<feature type="domain" description="LamG-like jellyroll fold" evidence="8">
    <location>
        <begin position="106"/>
        <end position="256"/>
    </location>
</feature>
<name>A0A502FB05_9SPHN</name>
<evidence type="ECO:0000259" key="8">
    <source>
        <dbReference type="SMART" id="SM00560"/>
    </source>
</evidence>
<dbReference type="GO" id="GO:0004564">
    <property type="term" value="F:beta-fructofuranosidase activity"/>
    <property type="evidence" value="ECO:0007669"/>
    <property type="project" value="UniProtKB-EC"/>
</dbReference>
<evidence type="ECO:0000256" key="6">
    <source>
        <dbReference type="ARBA" id="ARBA00023295"/>
    </source>
</evidence>
<dbReference type="Pfam" id="PF08244">
    <property type="entry name" value="Glyco_hydro_32C"/>
    <property type="match status" value="1"/>
</dbReference>
<keyword evidence="3" id="KW-0732">Signal</keyword>
<dbReference type="InterPro" id="IPR013148">
    <property type="entry name" value="Glyco_hydro_32_N"/>
</dbReference>
<keyword evidence="6 7" id="KW-0326">Glycosidase</keyword>
<dbReference type="Gene3D" id="2.60.120.560">
    <property type="entry name" value="Exo-inulinase, domain 1"/>
    <property type="match status" value="1"/>
</dbReference>
<evidence type="ECO:0000313" key="9">
    <source>
        <dbReference type="EMBL" id="TPG46552.1"/>
    </source>
</evidence>
<dbReference type="Gene3D" id="2.60.120.200">
    <property type="match status" value="1"/>
</dbReference>
<keyword evidence="10" id="KW-1185">Reference proteome</keyword>
<dbReference type="Proteomes" id="UP000319931">
    <property type="component" value="Unassembled WGS sequence"/>
</dbReference>
<evidence type="ECO:0000256" key="3">
    <source>
        <dbReference type="ARBA" id="ARBA00022729"/>
    </source>
</evidence>
<protein>
    <recommendedName>
        <fullName evidence="2">beta-fructofuranosidase</fullName>
        <ecNumber evidence="2">3.2.1.26</ecNumber>
    </recommendedName>
</protein>
<dbReference type="EC" id="3.2.1.26" evidence="2"/>
<evidence type="ECO:0000256" key="1">
    <source>
        <dbReference type="ARBA" id="ARBA00009902"/>
    </source>
</evidence>
<evidence type="ECO:0000256" key="7">
    <source>
        <dbReference type="RuleBase" id="RU362110"/>
    </source>
</evidence>
<dbReference type="InterPro" id="IPR013320">
    <property type="entry name" value="ConA-like_dom_sf"/>
</dbReference>
<dbReference type="PANTHER" id="PTHR43101">
    <property type="entry name" value="BETA-FRUCTOSIDASE"/>
    <property type="match status" value="1"/>
</dbReference>
<dbReference type="PANTHER" id="PTHR43101:SF1">
    <property type="entry name" value="BETA-FRUCTOSIDASE"/>
    <property type="match status" value="1"/>
</dbReference>
<dbReference type="Pfam" id="PF13385">
    <property type="entry name" value="Laminin_G_3"/>
    <property type="match status" value="1"/>
</dbReference>
<gene>
    <name evidence="9" type="ORF">EAH76_23340</name>
</gene>
<evidence type="ECO:0000256" key="5">
    <source>
        <dbReference type="ARBA" id="ARBA00023157"/>
    </source>
</evidence>
<dbReference type="OrthoDB" id="9801455at2"/>
<evidence type="ECO:0000256" key="4">
    <source>
        <dbReference type="ARBA" id="ARBA00022801"/>
    </source>
</evidence>
<dbReference type="Pfam" id="PF00251">
    <property type="entry name" value="Glyco_hydro_32N"/>
    <property type="match status" value="1"/>
</dbReference>
<dbReference type="EMBL" id="RCZC01000013">
    <property type="protein sequence ID" value="TPG46552.1"/>
    <property type="molecule type" value="Genomic_DNA"/>
</dbReference>
<dbReference type="SMART" id="SM00560">
    <property type="entry name" value="LamGL"/>
    <property type="match status" value="1"/>
</dbReference>
<evidence type="ECO:0000313" key="10">
    <source>
        <dbReference type="Proteomes" id="UP000319931"/>
    </source>
</evidence>
<dbReference type="InterPro" id="IPR051214">
    <property type="entry name" value="GH32_Enzymes"/>
</dbReference>
<comment type="similarity">
    <text evidence="1 7">Belongs to the glycosyl hydrolase 32 family.</text>
</comment>
<dbReference type="GO" id="GO:0005975">
    <property type="term" value="P:carbohydrate metabolic process"/>
    <property type="evidence" value="ECO:0007669"/>
    <property type="project" value="InterPro"/>
</dbReference>
<dbReference type="InterPro" id="IPR023296">
    <property type="entry name" value="Glyco_hydro_beta-prop_sf"/>
</dbReference>
<dbReference type="InterPro" id="IPR013189">
    <property type="entry name" value="Glyco_hydro_32_C"/>
</dbReference>
<dbReference type="SUPFAM" id="SSF75005">
    <property type="entry name" value="Arabinanase/levansucrase/invertase"/>
    <property type="match status" value="1"/>
</dbReference>
<dbReference type="InterPro" id="IPR006558">
    <property type="entry name" value="LamG-like"/>
</dbReference>
<dbReference type="InterPro" id="IPR001362">
    <property type="entry name" value="Glyco_hydro_32"/>
</dbReference>
<dbReference type="SUPFAM" id="SSF49899">
    <property type="entry name" value="Concanavalin A-like lectins/glucanases"/>
    <property type="match status" value="2"/>
</dbReference>
<dbReference type="AlphaFoldDB" id="A0A502FB05"/>
<comment type="caution">
    <text evidence="9">The sequence shown here is derived from an EMBL/GenBank/DDBJ whole genome shotgun (WGS) entry which is preliminary data.</text>
</comment>
<dbReference type="Gene3D" id="2.115.10.20">
    <property type="entry name" value="Glycosyl hydrolase domain, family 43"/>
    <property type="match status" value="1"/>
</dbReference>
<sequence>MFPTIGNDRDVGGLAVVKKSSEWKCALRIARASTLAAGLLAANAASAGEQRPILDLTFDSPATESEFRIETQFSQPDFTSGVRGRGWRSDGFSSAVIAPLTLAPNRGFTIETWVALESNPSDAEVPVASLKPASFLNQATAKAGFDLFIDMYGRWGLRISTTRGNKRVVASAPFPLGRWAHLAATFDPAVGVARLFLDGKSVGEVATGVGKPFLVAPRDLRIARSWQDATMGIFSVNGLNAAFDDVRVFDRTLSREDILKQAETVPASDAAASLAVPASRFAGDIQRPLYHAMPSANWTNEPHGLIRRNDGWHMFYQRTPNGPYKTEMHWGHMVSRDLVKWRYMPDALWPTLQTDTFGFDMKGIWSGDVVTGPKGVAYAFYTSVNNSPDLFNPGISVALSADPDLRTWQKRGPIINAAGLRDFRDPYVWQQDGEWRMIVGAALPEKGGGVAYYRCADIDDIKGWKKQPRIAPFEKMDIGSDIWEMPVFQPIGQGKYILLANPIGGAVSKYGDPTTRAVYWIGAWDGKAFTPEQFAPKFLDLIPGHLSPTVDRDAAGNLVGIGIVDERRSTEAQKQAGWAHTFSLPREWRLLGDGKTLGQAPLSKLAALRDSARTLEGAVEGLVGDQMIGDLGASAEYKVDFGDKTSSSPIGLILATSPDGAESTQVIYDPATRKLTLDKRKSSLSGTSEGPMLLTGAYDEVAFGRPRSFHVFVDHSVVDVFINDAAAFSFRLYPSRADSTKFGVIGSQNGPVRYQGWRLRAAKFSSDVGERSTGSP</sequence>
<keyword evidence="5" id="KW-1015">Disulfide bond</keyword>
<organism evidence="9 10">
    <name type="scientific">Sphingomonas glacialis</name>
    <dbReference type="NCBI Taxonomy" id="658225"/>
    <lineage>
        <taxon>Bacteria</taxon>
        <taxon>Pseudomonadati</taxon>
        <taxon>Pseudomonadota</taxon>
        <taxon>Alphaproteobacteria</taxon>
        <taxon>Sphingomonadales</taxon>
        <taxon>Sphingomonadaceae</taxon>
        <taxon>Sphingomonas</taxon>
    </lineage>
</organism>
<proteinExistence type="inferred from homology"/>
<accession>A0A502FB05</accession>
<reference evidence="9 10" key="1">
    <citation type="journal article" date="2019" name="Environ. Microbiol.">
        <title>Species interactions and distinct microbial communities in high Arctic permafrost affected cryosols are associated with the CH4 and CO2 gas fluxes.</title>
        <authorList>
            <person name="Altshuler I."/>
            <person name="Hamel J."/>
            <person name="Turney S."/>
            <person name="Magnuson E."/>
            <person name="Levesque R."/>
            <person name="Greer C."/>
            <person name="Whyte L.G."/>
        </authorList>
    </citation>
    <scope>NUCLEOTIDE SEQUENCE [LARGE SCALE GENOMIC DNA]</scope>
    <source>
        <strain evidence="9 10">E6.1</strain>
    </source>
</reference>
<dbReference type="CDD" id="cd08996">
    <property type="entry name" value="GH32_FFase"/>
    <property type="match status" value="1"/>
</dbReference>